<dbReference type="PANTHER" id="PTHR35811">
    <property type="entry name" value="SLR1870 PROTEIN"/>
    <property type="match status" value="1"/>
</dbReference>
<evidence type="ECO:0000313" key="3">
    <source>
        <dbReference type="Proteomes" id="UP000281915"/>
    </source>
</evidence>
<dbReference type="Gene3D" id="3.40.50.1010">
    <property type="entry name" value="5'-nuclease"/>
    <property type="match status" value="1"/>
</dbReference>
<dbReference type="EMBL" id="RHHT01000062">
    <property type="protein sequence ID" value="RNB72192.1"/>
    <property type="molecule type" value="Genomic_DNA"/>
</dbReference>
<feature type="domain" description="NYN" evidence="1">
    <location>
        <begin position="65"/>
        <end position="207"/>
    </location>
</feature>
<dbReference type="PANTHER" id="PTHR35811:SF1">
    <property type="entry name" value="HTH OST-TYPE DOMAIN-CONTAINING PROTEIN"/>
    <property type="match status" value="1"/>
</dbReference>
<gene>
    <name evidence="2" type="ORF">EDM58_22075</name>
</gene>
<accession>A0A3M8C904</accession>
<dbReference type="GO" id="GO:0004540">
    <property type="term" value="F:RNA nuclease activity"/>
    <property type="evidence" value="ECO:0007669"/>
    <property type="project" value="InterPro"/>
</dbReference>
<dbReference type="Pfam" id="PF01936">
    <property type="entry name" value="NYN"/>
    <property type="match status" value="1"/>
</dbReference>
<proteinExistence type="predicted"/>
<organism evidence="2 3">
    <name type="scientific">Brevibacillus panacihumi</name>
    <dbReference type="NCBI Taxonomy" id="497735"/>
    <lineage>
        <taxon>Bacteria</taxon>
        <taxon>Bacillati</taxon>
        <taxon>Bacillota</taxon>
        <taxon>Bacilli</taxon>
        <taxon>Bacillales</taxon>
        <taxon>Paenibacillaceae</taxon>
        <taxon>Brevibacillus</taxon>
    </lineage>
</organism>
<comment type="caution">
    <text evidence="2">The sequence shown here is derived from an EMBL/GenBank/DDBJ whole genome shotgun (WGS) entry which is preliminary data.</text>
</comment>
<name>A0A3M8C904_9BACL</name>
<protein>
    <submittedName>
        <fullName evidence="2">NYN domain-containing protein</fullName>
    </submittedName>
</protein>
<reference evidence="2 3" key="1">
    <citation type="submission" date="2018-10" db="EMBL/GenBank/DDBJ databases">
        <title>Phylogenomics of Brevibacillus.</title>
        <authorList>
            <person name="Dunlap C."/>
        </authorList>
    </citation>
    <scope>NUCLEOTIDE SEQUENCE [LARGE SCALE GENOMIC DNA]</scope>
    <source>
        <strain evidence="2 3">JCM 15085</strain>
    </source>
</reference>
<dbReference type="InterPro" id="IPR021139">
    <property type="entry name" value="NYN"/>
</dbReference>
<evidence type="ECO:0000313" key="2">
    <source>
        <dbReference type="EMBL" id="RNB72192.1"/>
    </source>
</evidence>
<sequence>MTKELNENYQQTEETPYEDQDVAVVEKKESMQVGPREMLRYMAEAFSESSERAVKALNAKSKFDNVAIFVDYDNIYWTLTNYQHHPDHEDPQKNLFLRLWELYGRDNIRVFKAYADYEQVKNDLTRLQHKRIQVRHVYANGKTENKRKNSSDIELCIDAIETTYKDPNITCFVFVTADSDMIPIMSRLMYKGKRVELFYIDSSAPKHTDITNFCHKAYNLMDFLNVEIKSISYEKYIGSGILAVQRWHEKHVNRPNVFLGKLFMKNSFISDLQLTPQHASRLVDLFIGEKLVIERHRNDKSEYVLNVEDPRVQAALALETPEAAVTTNKFS</sequence>
<evidence type="ECO:0000259" key="1">
    <source>
        <dbReference type="Pfam" id="PF01936"/>
    </source>
</evidence>
<dbReference type="RefSeq" id="WP_122915257.1">
    <property type="nucleotide sequence ID" value="NZ_RHHT01000062.1"/>
</dbReference>
<dbReference type="Proteomes" id="UP000281915">
    <property type="component" value="Unassembled WGS sequence"/>
</dbReference>
<dbReference type="AlphaFoldDB" id="A0A3M8C904"/>